<organism evidence="10 11">
    <name type="scientific">Bifidobacterium moraviense</name>
    <dbReference type="NCBI Taxonomy" id="2675323"/>
    <lineage>
        <taxon>Bacteria</taxon>
        <taxon>Bacillati</taxon>
        <taxon>Actinomycetota</taxon>
        <taxon>Actinomycetes</taxon>
        <taxon>Bifidobacteriales</taxon>
        <taxon>Bifidobacteriaceae</taxon>
        <taxon>Bifidobacterium</taxon>
    </lineage>
</organism>
<evidence type="ECO:0000256" key="4">
    <source>
        <dbReference type="ARBA" id="ARBA00022989"/>
    </source>
</evidence>
<evidence type="ECO:0000256" key="1">
    <source>
        <dbReference type="ARBA" id="ARBA00022475"/>
    </source>
</evidence>
<dbReference type="RefSeq" id="WP_169275976.1">
    <property type="nucleotide sequence ID" value="NZ_JAAIIH010000012.1"/>
</dbReference>
<evidence type="ECO:0000256" key="5">
    <source>
        <dbReference type="ARBA" id="ARBA00023306"/>
    </source>
</evidence>
<evidence type="ECO:0000313" key="10">
    <source>
        <dbReference type="EMBL" id="NMN00890.1"/>
    </source>
</evidence>
<name>A0A7Y0F2K6_9BIFI</name>
<feature type="compositionally biased region" description="Polar residues" evidence="6">
    <location>
        <begin position="1"/>
        <end position="12"/>
    </location>
</feature>
<evidence type="ECO:0000256" key="6">
    <source>
        <dbReference type="SAM" id="MobiDB-lite"/>
    </source>
</evidence>
<keyword evidence="1" id="KW-1003">Cell membrane</keyword>
<dbReference type="InterPro" id="IPR050487">
    <property type="entry name" value="FtsQ_DivIB"/>
</dbReference>
<keyword evidence="11" id="KW-1185">Reference proteome</keyword>
<comment type="caution">
    <text evidence="10">The sequence shown here is derived from an EMBL/GenBank/DDBJ whole genome shotgun (WGS) entry which is preliminary data.</text>
</comment>
<dbReference type="PANTHER" id="PTHR37820">
    <property type="entry name" value="CELL DIVISION PROTEIN DIVIB"/>
    <property type="match status" value="1"/>
</dbReference>
<evidence type="ECO:0000256" key="2">
    <source>
        <dbReference type="ARBA" id="ARBA00022618"/>
    </source>
</evidence>
<keyword evidence="7" id="KW-0472">Membrane</keyword>
<dbReference type="AlphaFoldDB" id="A0A7Y0F2K6"/>
<evidence type="ECO:0000256" key="3">
    <source>
        <dbReference type="ARBA" id="ARBA00022692"/>
    </source>
</evidence>
<dbReference type="Gene3D" id="3.10.20.310">
    <property type="entry name" value="membrane protein fhac"/>
    <property type="match status" value="1"/>
</dbReference>
<proteinExistence type="predicted"/>
<dbReference type="InterPro" id="IPR013685">
    <property type="entry name" value="POTRA_FtsQ_type"/>
</dbReference>
<evidence type="ECO:0000259" key="8">
    <source>
        <dbReference type="Pfam" id="PF03799"/>
    </source>
</evidence>
<feature type="compositionally biased region" description="Low complexity" evidence="6">
    <location>
        <begin position="50"/>
        <end position="64"/>
    </location>
</feature>
<sequence>MTGRVVSSQQSGDHPGDSPRHDAARHGKAAGRAARSASSGRGAADVEATGRSSRSSRSVSSAVGEVRAAGSGAAAVDRVTVSRPGGFVDARGLKSDREVSERLGMDAQRGPLLRPKVIGFQARDRERRRARRVALLIRGGIAAGVVALITAIVWLLFFSPVLKLQEGRIAVVGANEWVSVEEVAAVAQPQVDRSLLIVSTGDIARQLKALPGVTSASVAKNWPHGITITVAAQKPAAILRAADGSLTAVDSQARILNAVGASVTGIPVIDVDDVTSGLANKAVQQTLEIVASLPESMRQRISKVTAKTQDSITTELDGGNYVIVWGDASQLDLKKAEVDKIINDPAVIGDKHQVNVSSPRKPIIK</sequence>
<dbReference type="GO" id="GO:0051301">
    <property type="term" value="P:cell division"/>
    <property type="evidence" value="ECO:0007669"/>
    <property type="project" value="UniProtKB-KW"/>
</dbReference>
<dbReference type="Proteomes" id="UP000588277">
    <property type="component" value="Unassembled WGS sequence"/>
</dbReference>
<evidence type="ECO:0000259" key="9">
    <source>
        <dbReference type="Pfam" id="PF08478"/>
    </source>
</evidence>
<reference evidence="10 11" key="1">
    <citation type="submission" date="2020-02" db="EMBL/GenBank/DDBJ databases">
        <title>Characterization of phylogenetic diversity of novel bifidobacterial species isolated in Czech ZOOs.</title>
        <authorList>
            <person name="Lugli G.A."/>
            <person name="Vera N.B."/>
            <person name="Ventura M."/>
        </authorList>
    </citation>
    <scope>NUCLEOTIDE SEQUENCE [LARGE SCALE GENOMIC DNA]</scope>
    <source>
        <strain evidence="10 11">DSM 109958</strain>
    </source>
</reference>
<feature type="domain" description="POTRA" evidence="9">
    <location>
        <begin position="168"/>
        <end position="230"/>
    </location>
</feature>
<evidence type="ECO:0000313" key="11">
    <source>
        <dbReference type="Proteomes" id="UP000588277"/>
    </source>
</evidence>
<gene>
    <name evidence="10" type="ORF">G1C96_1471</name>
</gene>
<dbReference type="Pfam" id="PF03799">
    <property type="entry name" value="FtsQ_DivIB_C"/>
    <property type="match status" value="1"/>
</dbReference>
<keyword evidence="5" id="KW-0131">Cell cycle</keyword>
<dbReference type="EMBL" id="JAAIIH010000012">
    <property type="protein sequence ID" value="NMN00890.1"/>
    <property type="molecule type" value="Genomic_DNA"/>
</dbReference>
<accession>A0A7Y0F2K6</accession>
<feature type="region of interest" description="Disordered" evidence="6">
    <location>
        <begin position="1"/>
        <end position="64"/>
    </location>
</feature>
<evidence type="ECO:0000256" key="7">
    <source>
        <dbReference type="SAM" id="Phobius"/>
    </source>
</evidence>
<dbReference type="PANTHER" id="PTHR37820:SF1">
    <property type="entry name" value="CELL DIVISION PROTEIN FTSQ"/>
    <property type="match status" value="1"/>
</dbReference>
<keyword evidence="3 7" id="KW-0812">Transmembrane</keyword>
<keyword evidence="2 10" id="KW-0132">Cell division</keyword>
<dbReference type="Pfam" id="PF08478">
    <property type="entry name" value="POTRA_1"/>
    <property type="match status" value="1"/>
</dbReference>
<feature type="domain" description="Cell division protein FtsQ/DivIB C-terminal" evidence="8">
    <location>
        <begin position="242"/>
        <end position="344"/>
    </location>
</feature>
<feature type="compositionally biased region" description="Low complexity" evidence="6">
    <location>
        <begin position="30"/>
        <end position="43"/>
    </location>
</feature>
<feature type="transmembrane region" description="Helical" evidence="7">
    <location>
        <begin position="135"/>
        <end position="157"/>
    </location>
</feature>
<protein>
    <submittedName>
        <fullName evidence="10">Cell division protein FtsQ</fullName>
    </submittedName>
</protein>
<dbReference type="InterPro" id="IPR005548">
    <property type="entry name" value="Cell_div_FtsQ/DivIB_C"/>
</dbReference>
<dbReference type="GO" id="GO:0005886">
    <property type="term" value="C:plasma membrane"/>
    <property type="evidence" value="ECO:0007669"/>
    <property type="project" value="TreeGrafter"/>
</dbReference>
<keyword evidence="4 7" id="KW-1133">Transmembrane helix</keyword>
<feature type="compositionally biased region" description="Basic and acidic residues" evidence="6">
    <location>
        <begin position="14"/>
        <end position="25"/>
    </location>
</feature>